<accession>A0A6B3SPF3</accession>
<dbReference type="SUPFAM" id="SSF53756">
    <property type="entry name" value="UDP-Glycosyltransferase/glycogen phosphorylase"/>
    <property type="match status" value="1"/>
</dbReference>
<dbReference type="InterPro" id="IPR050194">
    <property type="entry name" value="Glycosyltransferase_grp1"/>
</dbReference>
<dbReference type="AlphaFoldDB" id="A0A6B3SPF3"/>
<name>A0A6B3SPF3_9BURK</name>
<evidence type="ECO:0000313" key="3">
    <source>
        <dbReference type="Proteomes" id="UP000482155"/>
    </source>
</evidence>
<feature type="domain" description="Glycosyl transferase family 1" evidence="1">
    <location>
        <begin position="190"/>
        <end position="353"/>
    </location>
</feature>
<evidence type="ECO:0000259" key="1">
    <source>
        <dbReference type="Pfam" id="PF00534"/>
    </source>
</evidence>
<gene>
    <name evidence="2" type="ORF">G3574_16625</name>
</gene>
<protein>
    <submittedName>
        <fullName evidence="2">Glycosyltransferase family 1 protein</fullName>
    </submittedName>
</protein>
<dbReference type="InterPro" id="IPR001296">
    <property type="entry name" value="Glyco_trans_1"/>
</dbReference>
<keyword evidence="3" id="KW-1185">Reference proteome</keyword>
<dbReference type="PANTHER" id="PTHR45947:SF3">
    <property type="entry name" value="SULFOQUINOVOSYL TRANSFERASE SQD2"/>
    <property type="match status" value="1"/>
</dbReference>
<organism evidence="2 3">
    <name type="scientific">Noviherbaspirillum galbum</name>
    <dbReference type="NCBI Taxonomy" id="2709383"/>
    <lineage>
        <taxon>Bacteria</taxon>
        <taxon>Pseudomonadati</taxon>
        <taxon>Pseudomonadota</taxon>
        <taxon>Betaproteobacteria</taxon>
        <taxon>Burkholderiales</taxon>
        <taxon>Oxalobacteraceae</taxon>
        <taxon>Noviherbaspirillum</taxon>
    </lineage>
</organism>
<dbReference type="PANTHER" id="PTHR45947">
    <property type="entry name" value="SULFOQUINOVOSYL TRANSFERASE SQD2"/>
    <property type="match status" value="1"/>
</dbReference>
<evidence type="ECO:0000313" key="2">
    <source>
        <dbReference type="EMBL" id="NEX62714.1"/>
    </source>
</evidence>
<dbReference type="CDD" id="cd03801">
    <property type="entry name" value="GT4_PimA-like"/>
    <property type="match status" value="1"/>
</dbReference>
<dbReference type="RefSeq" id="WP_163965906.1">
    <property type="nucleotide sequence ID" value="NZ_JAAIVB010000055.1"/>
</dbReference>
<reference evidence="2 3" key="1">
    <citation type="submission" date="2020-02" db="EMBL/GenBank/DDBJ databases">
        <authorList>
            <person name="Kim M.K."/>
        </authorList>
    </citation>
    <scope>NUCLEOTIDE SEQUENCE [LARGE SCALE GENOMIC DNA]</scope>
    <source>
        <strain evidence="2 3">17J57-3</strain>
    </source>
</reference>
<keyword evidence="2" id="KW-0808">Transferase</keyword>
<dbReference type="GO" id="GO:0016757">
    <property type="term" value="F:glycosyltransferase activity"/>
    <property type="evidence" value="ECO:0007669"/>
    <property type="project" value="InterPro"/>
</dbReference>
<dbReference type="Pfam" id="PF00534">
    <property type="entry name" value="Glycos_transf_1"/>
    <property type="match status" value="1"/>
</dbReference>
<dbReference type="Gene3D" id="3.40.50.2000">
    <property type="entry name" value="Glycogen Phosphorylase B"/>
    <property type="match status" value="2"/>
</dbReference>
<dbReference type="EMBL" id="JAAIVB010000055">
    <property type="protein sequence ID" value="NEX62714.1"/>
    <property type="molecule type" value="Genomic_DNA"/>
</dbReference>
<proteinExistence type="predicted"/>
<dbReference type="Proteomes" id="UP000482155">
    <property type="component" value="Unassembled WGS sequence"/>
</dbReference>
<sequence>MLRATPETRASRFKEINLRVAFVTNTPPPYRVPVLQRIARVPGVSFRAIFCARREPNRKWDLPALDFDHVFLRERFFTVSGRYIHNNPDVVGALRRFAPDVVVTDGFNPTHLYAFFTAWLSGRPHVAMTDGTDVSERGLGRLHRAARRLVYAHSAAFVPASAGGRRHYESYGVSPDRCFTSCLCVDNERFAPAPNQEKRFDFMFSGRIEAVKNPVFALSVAVEAAKRLKRRVSMLYAGAGGLEETVRNAAALHERFVDVHFHGFARQDELPALYRASRIFLFPTLWDPWGVVANEACAAGVPVLVSNEAGVAGELVRHGENGFICPMEASMWADRAALLLSRPDIYADFSSRGLHIVGEYNFDNAAAGLLDACRFALCEAEAGKVKMQV</sequence>
<comment type="caution">
    <text evidence="2">The sequence shown here is derived from an EMBL/GenBank/DDBJ whole genome shotgun (WGS) entry which is preliminary data.</text>
</comment>